<evidence type="ECO:0000313" key="8">
    <source>
        <dbReference type="Proteomes" id="UP000749646"/>
    </source>
</evidence>
<dbReference type="EMBL" id="JAAAHW010009794">
    <property type="protein sequence ID" value="KAF9936242.1"/>
    <property type="molecule type" value="Genomic_DNA"/>
</dbReference>
<evidence type="ECO:0000256" key="1">
    <source>
        <dbReference type="ARBA" id="ARBA00007992"/>
    </source>
</evidence>
<dbReference type="PANTHER" id="PTHR13789:SF309">
    <property type="entry name" value="PUTATIVE (AFU_ORTHOLOGUE AFUA_6G14510)-RELATED"/>
    <property type="match status" value="1"/>
</dbReference>
<proteinExistence type="inferred from homology"/>
<evidence type="ECO:0000259" key="6">
    <source>
        <dbReference type="Pfam" id="PF01494"/>
    </source>
</evidence>
<dbReference type="InterPro" id="IPR050493">
    <property type="entry name" value="FAD-dep_Monooxygenase_BioMet"/>
</dbReference>
<dbReference type="InterPro" id="IPR036188">
    <property type="entry name" value="FAD/NAD-bd_sf"/>
</dbReference>
<dbReference type="GO" id="GO:0071949">
    <property type="term" value="F:FAD binding"/>
    <property type="evidence" value="ECO:0007669"/>
    <property type="project" value="InterPro"/>
</dbReference>
<dbReference type="SUPFAM" id="SSF51905">
    <property type="entry name" value="FAD/NAD(P)-binding domain"/>
    <property type="match status" value="1"/>
</dbReference>
<evidence type="ECO:0000313" key="7">
    <source>
        <dbReference type="EMBL" id="KAF9936242.1"/>
    </source>
</evidence>
<dbReference type="PANTHER" id="PTHR13789">
    <property type="entry name" value="MONOOXYGENASE"/>
    <property type="match status" value="1"/>
</dbReference>
<reference evidence="7" key="1">
    <citation type="journal article" date="2020" name="Fungal Divers.">
        <title>Resolving the Mortierellaceae phylogeny through synthesis of multi-gene phylogenetics and phylogenomics.</title>
        <authorList>
            <person name="Vandepol N."/>
            <person name="Liber J."/>
            <person name="Desiro A."/>
            <person name="Na H."/>
            <person name="Kennedy M."/>
            <person name="Barry K."/>
            <person name="Grigoriev I.V."/>
            <person name="Miller A.N."/>
            <person name="O'Donnell K."/>
            <person name="Stajich J.E."/>
            <person name="Bonito G."/>
        </authorList>
    </citation>
    <scope>NUCLEOTIDE SEQUENCE</scope>
    <source>
        <strain evidence="7">MES-2147</strain>
    </source>
</reference>
<name>A0A9P6LS54_9FUNG</name>
<accession>A0A9P6LS54</accession>
<organism evidence="7 8">
    <name type="scientific">Modicella reniformis</name>
    <dbReference type="NCBI Taxonomy" id="1440133"/>
    <lineage>
        <taxon>Eukaryota</taxon>
        <taxon>Fungi</taxon>
        <taxon>Fungi incertae sedis</taxon>
        <taxon>Mucoromycota</taxon>
        <taxon>Mortierellomycotina</taxon>
        <taxon>Mortierellomycetes</taxon>
        <taxon>Mortierellales</taxon>
        <taxon>Mortierellaceae</taxon>
        <taxon>Modicella</taxon>
    </lineage>
</organism>
<feature type="domain" description="FAD-binding" evidence="6">
    <location>
        <begin position="17"/>
        <end position="357"/>
    </location>
</feature>
<dbReference type="Gene3D" id="3.50.50.60">
    <property type="entry name" value="FAD/NAD(P)-binding domain"/>
    <property type="match status" value="1"/>
</dbReference>
<gene>
    <name evidence="7" type="ORF">BGZ65_002605</name>
</gene>
<dbReference type="OrthoDB" id="655030at2759"/>
<dbReference type="Pfam" id="PF01494">
    <property type="entry name" value="FAD_binding_3"/>
    <property type="match status" value="1"/>
</dbReference>
<comment type="caution">
    <text evidence="7">The sequence shown here is derived from an EMBL/GenBank/DDBJ whole genome shotgun (WGS) entry which is preliminary data.</text>
</comment>
<dbReference type="PRINTS" id="PR00420">
    <property type="entry name" value="RNGMNOXGNASE"/>
</dbReference>
<keyword evidence="5" id="KW-0503">Monooxygenase</keyword>
<dbReference type="InterPro" id="IPR002938">
    <property type="entry name" value="FAD-bd"/>
</dbReference>
<dbReference type="Proteomes" id="UP000749646">
    <property type="component" value="Unassembled WGS sequence"/>
</dbReference>
<comment type="similarity">
    <text evidence="1">Belongs to the paxM FAD-dependent monooxygenase family.</text>
</comment>
<sequence>MSTTPLFNGTTNPLKPEVAIVGAGIGGLLLGLLLEQIDVPYHIYERATTVKPLGSAMSLGASVLPIFEQLGMLEELKSFSLPCYSAEVYNEKIERLGCFDMSDLDKLLGTYNRIFARPRLYEMMLNRIPIQKISHGKKVLRTDEKDGRVHIHCADNTSYEADILVGADGAYSGVRRSLYKRLDEQGVLPETDLENFTIASINMVGVADPEEPEKYPQLKDEFCHFSIVVGGSGGLSWGAVSVPDNQICWSLVIQLSDSDAKAMQFRNSEWAPESIEAMYKQFEDVRCPWGPVTLGEVMKHTPKDRISKVFLEEKLFTTWYGGHTVLLGDACHKMLPGAGLGAVNAMHDAVVLANAIYNMTDASPTSITGAFEEYYGQRFHRLDDQIKRSKSLTAVMGGEDQNFIKSVEYRPQVAWLPLIPNRGTGHVLAQEGQRELLADKHKRLQEEEQQQDNSVILSQAKAV</sequence>
<keyword evidence="8" id="KW-1185">Reference proteome</keyword>
<evidence type="ECO:0000256" key="5">
    <source>
        <dbReference type="ARBA" id="ARBA00023033"/>
    </source>
</evidence>
<dbReference type="GO" id="GO:0004497">
    <property type="term" value="F:monooxygenase activity"/>
    <property type="evidence" value="ECO:0007669"/>
    <property type="project" value="UniProtKB-KW"/>
</dbReference>
<evidence type="ECO:0000256" key="2">
    <source>
        <dbReference type="ARBA" id="ARBA00022630"/>
    </source>
</evidence>
<evidence type="ECO:0000256" key="4">
    <source>
        <dbReference type="ARBA" id="ARBA00023002"/>
    </source>
</evidence>
<keyword evidence="2" id="KW-0285">Flavoprotein</keyword>
<keyword evidence="3" id="KW-0274">FAD</keyword>
<evidence type="ECO:0000256" key="3">
    <source>
        <dbReference type="ARBA" id="ARBA00022827"/>
    </source>
</evidence>
<keyword evidence="4" id="KW-0560">Oxidoreductase</keyword>
<protein>
    <recommendedName>
        <fullName evidence="6">FAD-binding domain-containing protein</fullName>
    </recommendedName>
</protein>
<dbReference type="AlphaFoldDB" id="A0A9P6LS54"/>